<dbReference type="InterPro" id="IPR014729">
    <property type="entry name" value="Rossmann-like_a/b/a_fold"/>
</dbReference>
<dbReference type="Proteomes" id="UP000183926">
    <property type="component" value="Unassembled WGS sequence"/>
</dbReference>
<evidence type="ECO:0000256" key="5">
    <source>
        <dbReference type="ARBA" id="ARBA00022840"/>
    </source>
</evidence>
<dbReference type="InterPro" id="IPR003010">
    <property type="entry name" value="C-N_Hydrolase"/>
</dbReference>
<dbReference type="GO" id="GO:0008795">
    <property type="term" value="F:NAD+ synthase activity"/>
    <property type="evidence" value="ECO:0007669"/>
    <property type="project" value="UniProtKB-UniRule"/>
</dbReference>
<reference evidence="11 12" key="1">
    <citation type="submission" date="2016-10" db="EMBL/GenBank/DDBJ databases">
        <authorList>
            <person name="de Groot N.N."/>
        </authorList>
    </citation>
    <scope>NUCLEOTIDE SEQUENCE [LARGE SCALE GENOMIC DNA]</scope>
    <source>
        <strain evidence="11 12">Nm24</strain>
    </source>
</reference>
<dbReference type="GO" id="GO:0005737">
    <property type="term" value="C:cytoplasm"/>
    <property type="evidence" value="ECO:0007669"/>
    <property type="project" value="InterPro"/>
</dbReference>
<gene>
    <name evidence="7" type="primary">nadE</name>
    <name evidence="11" type="ORF">SAMN05216339_101457</name>
</gene>
<evidence type="ECO:0000313" key="12">
    <source>
        <dbReference type="Proteomes" id="UP000183926"/>
    </source>
</evidence>
<dbReference type="NCBIfam" id="TIGR00552">
    <property type="entry name" value="nadE"/>
    <property type="match status" value="1"/>
</dbReference>
<feature type="binding site" evidence="7">
    <location>
        <position position="367"/>
    </location>
    <ligand>
        <name>deamido-NAD(+)</name>
        <dbReference type="ChEBI" id="CHEBI:58437"/>
        <note>ligand shared between two neighboring subunits</note>
    </ligand>
</feature>
<feature type="binding site" evidence="7">
    <location>
        <begin position="281"/>
        <end position="288"/>
    </location>
    <ligand>
        <name>ATP</name>
        <dbReference type="ChEBI" id="CHEBI:30616"/>
    </ligand>
</feature>
<dbReference type="EC" id="6.3.5.1" evidence="7 8"/>
<keyword evidence="6 7" id="KW-0520">NAD</keyword>
<dbReference type="InterPro" id="IPR014445">
    <property type="entry name" value="Gln-dep_NAD_synthase"/>
</dbReference>
<dbReference type="InterPro" id="IPR036526">
    <property type="entry name" value="C-N_Hydrolase_sf"/>
</dbReference>
<dbReference type="Pfam" id="PF02540">
    <property type="entry name" value="NAD_synthase"/>
    <property type="match status" value="1"/>
</dbReference>
<dbReference type="PANTHER" id="PTHR23090">
    <property type="entry name" value="NH 3 /GLUTAMINE-DEPENDENT NAD + SYNTHETASE"/>
    <property type="match status" value="1"/>
</dbReference>
<comment type="function">
    <text evidence="7">Catalyzes the ATP-dependent amidation of deamido-NAD to form NAD. Uses L-glutamine as a nitrogen source.</text>
</comment>
<dbReference type="InterPro" id="IPR003694">
    <property type="entry name" value="NAD_synthase"/>
</dbReference>
<evidence type="ECO:0000256" key="3">
    <source>
        <dbReference type="ARBA" id="ARBA00022598"/>
    </source>
</evidence>
<keyword evidence="5 7" id="KW-0067">ATP-binding</keyword>
<dbReference type="SUPFAM" id="SSF52402">
    <property type="entry name" value="Adenine nucleotide alpha hydrolases-like"/>
    <property type="match status" value="1"/>
</dbReference>
<feature type="domain" description="CN hydrolase" evidence="10">
    <location>
        <begin position="1"/>
        <end position="245"/>
    </location>
</feature>
<comment type="pathway">
    <text evidence="1 7 8">Cofactor biosynthesis; NAD(+) biosynthesis; NAD(+) from deamido-NAD(+) (L-Gln route): step 1/1.</text>
</comment>
<dbReference type="Gene3D" id="3.60.110.10">
    <property type="entry name" value="Carbon-nitrogen hydrolase"/>
    <property type="match status" value="1"/>
</dbReference>
<accession>A0A1I7FF39</accession>
<evidence type="ECO:0000256" key="1">
    <source>
        <dbReference type="ARBA" id="ARBA00005188"/>
    </source>
</evidence>
<dbReference type="CDD" id="cd00553">
    <property type="entry name" value="NAD_synthase"/>
    <property type="match status" value="1"/>
</dbReference>
<comment type="catalytic activity">
    <reaction evidence="7 8">
        <text>deamido-NAD(+) + L-glutamine + ATP + H2O = L-glutamate + AMP + diphosphate + NAD(+) + H(+)</text>
        <dbReference type="Rhea" id="RHEA:24384"/>
        <dbReference type="ChEBI" id="CHEBI:15377"/>
        <dbReference type="ChEBI" id="CHEBI:15378"/>
        <dbReference type="ChEBI" id="CHEBI:29985"/>
        <dbReference type="ChEBI" id="CHEBI:30616"/>
        <dbReference type="ChEBI" id="CHEBI:33019"/>
        <dbReference type="ChEBI" id="CHEBI:57540"/>
        <dbReference type="ChEBI" id="CHEBI:58359"/>
        <dbReference type="ChEBI" id="CHEBI:58437"/>
        <dbReference type="ChEBI" id="CHEBI:456215"/>
        <dbReference type="EC" id="6.3.5.1"/>
    </reaction>
</comment>
<comment type="similarity">
    <text evidence="2 7 8">In the C-terminal section; belongs to the NAD synthetase family.</text>
</comment>
<feature type="active site" description="For glutaminase activity" evidence="7">
    <location>
        <position position="108"/>
    </location>
</feature>
<dbReference type="GO" id="GO:0003952">
    <property type="term" value="F:NAD+ synthase (glutamine-hydrolyzing) activity"/>
    <property type="evidence" value="ECO:0007669"/>
    <property type="project" value="UniProtKB-UniRule"/>
</dbReference>
<dbReference type="UniPathway" id="UPA00253">
    <property type="reaction ID" value="UER00334"/>
</dbReference>
<evidence type="ECO:0000256" key="9">
    <source>
        <dbReference type="RuleBase" id="RU003811"/>
    </source>
</evidence>
<organism evidence="11 12">
    <name type="scientific">Nitrosomonas eutropha</name>
    <dbReference type="NCBI Taxonomy" id="916"/>
    <lineage>
        <taxon>Bacteria</taxon>
        <taxon>Pseudomonadati</taxon>
        <taxon>Pseudomonadota</taxon>
        <taxon>Betaproteobacteria</taxon>
        <taxon>Nitrosomonadales</taxon>
        <taxon>Nitrosomonadaceae</taxon>
        <taxon>Nitrosomonas</taxon>
    </lineage>
</organism>
<dbReference type="PANTHER" id="PTHR23090:SF9">
    <property type="entry name" value="GLUTAMINE-DEPENDENT NAD(+) SYNTHETASE"/>
    <property type="match status" value="1"/>
</dbReference>
<evidence type="ECO:0000256" key="2">
    <source>
        <dbReference type="ARBA" id="ARBA00007145"/>
    </source>
</evidence>
<dbReference type="Gene3D" id="3.40.50.620">
    <property type="entry name" value="HUPs"/>
    <property type="match status" value="1"/>
</dbReference>
<dbReference type="PROSITE" id="PS50263">
    <property type="entry name" value="CN_HYDROLASE"/>
    <property type="match status" value="1"/>
</dbReference>
<evidence type="ECO:0000256" key="8">
    <source>
        <dbReference type="PIRNR" id="PIRNR006630"/>
    </source>
</evidence>
<feature type="binding site" evidence="7">
    <location>
        <position position="506"/>
    </location>
    <ligand>
        <name>deamido-NAD(+)</name>
        <dbReference type="ChEBI" id="CHEBI:58437"/>
        <note>ligand shared between two neighboring subunits</note>
    </ligand>
</feature>
<dbReference type="GO" id="GO:0009435">
    <property type="term" value="P:NAD+ biosynthetic process"/>
    <property type="evidence" value="ECO:0007669"/>
    <property type="project" value="UniProtKB-UniRule"/>
</dbReference>
<dbReference type="GO" id="GO:0005524">
    <property type="term" value="F:ATP binding"/>
    <property type="evidence" value="ECO:0007669"/>
    <property type="project" value="UniProtKB-UniRule"/>
</dbReference>
<dbReference type="NCBIfam" id="NF010588">
    <property type="entry name" value="PRK13981.1"/>
    <property type="match status" value="1"/>
</dbReference>
<evidence type="ECO:0000256" key="7">
    <source>
        <dbReference type="HAMAP-Rule" id="MF_02090"/>
    </source>
</evidence>
<dbReference type="AlphaFoldDB" id="A0A1I7FF39"/>
<name>A0A1I7FF39_9PROT</name>
<feature type="active site" description="Proton acceptor; for glutaminase activity" evidence="7">
    <location>
        <position position="41"/>
    </location>
</feature>
<keyword evidence="3 7" id="KW-0436">Ligase</keyword>
<dbReference type="InterPro" id="IPR022310">
    <property type="entry name" value="NAD/GMP_synthase"/>
</dbReference>
<evidence type="ECO:0000256" key="4">
    <source>
        <dbReference type="ARBA" id="ARBA00022741"/>
    </source>
</evidence>
<evidence type="ECO:0000256" key="6">
    <source>
        <dbReference type="ARBA" id="ARBA00023027"/>
    </source>
</evidence>
<evidence type="ECO:0000313" key="11">
    <source>
        <dbReference type="EMBL" id="SFU34799.1"/>
    </source>
</evidence>
<sequence length="535" mass="59011">MKIALAQINCTAGDLNGNSLKILHACQQAREAGAELIITPEMALCGHLPEDWLLRPAFVQACHQTLMDLATQIHDVTLVIGHPHRMDGNLLNAVSVIRDGRLLITYGKNHLFTNLLLDERRYFTPGNRPCTFECSGTLFGLTTFSDYQHPAHLQALRSAGAQVLLTLDASPYTIDGQTERYRALREGITQTGLPTVYINPVGGQDELVFDGASFAMDHSGQLVCQLAAFQETLGLIELHNHQLMPGQCSPLPDRIEGVYSALCLGLYDFIKKNRISGVVIGLSGGIDSALVLAIAVDALGADRVNSVMMPSPYTADISLQDAQIMAGNLNVHYTKISITGLFEQFRQTLHTELQTWPTTGPQTTLENLQARIRGTLLMALANQSGKLVLTTSNKSETAVGYSTLYGDMAGGFSILKDVSKTLVYQLCHYRNGISPIIPERILQRPPSAELRPDQTDQDNLPPYAVLDAIITAHVENNLSSTEIIAMNYPEETVRQVLRMIHSCEYKRRQAAPGIRITRRDFGRSWRFPITSGFWQ</sequence>
<comment type="similarity">
    <text evidence="9">Belongs to the NAD synthetase family.</text>
</comment>
<dbReference type="Pfam" id="PF00795">
    <property type="entry name" value="CN_hydrolase"/>
    <property type="match status" value="1"/>
</dbReference>
<dbReference type="EMBL" id="FPBL01000001">
    <property type="protein sequence ID" value="SFU34799.1"/>
    <property type="molecule type" value="Genomic_DNA"/>
</dbReference>
<keyword evidence="4 7" id="KW-0547">Nucleotide-binding</keyword>
<dbReference type="FunFam" id="3.40.50.620:FF:000106">
    <property type="entry name" value="Glutamine-dependent NAD(+) synthetase"/>
    <property type="match status" value="1"/>
</dbReference>
<feature type="binding site" evidence="7">
    <location>
        <position position="396"/>
    </location>
    <ligand>
        <name>deamido-NAD(+)</name>
        <dbReference type="ChEBI" id="CHEBI:58437"/>
        <note>ligand shared between two neighboring subunits</note>
    </ligand>
</feature>
<dbReference type="RefSeq" id="WP_074926635.1">
    <property type="nucleotide sequence ID" value="NZ_FPBL01000001.1"/>
</dbReference>
<dbReference type="SUPFAM" id="SSF56317">
    <property type="entry name" value="Carbon-nitrogen hydrolase"/>
    <property type="match status" value="1"/>
</dbReference>
<dbReference type="OrthoDB" id="8817375at2"/>
<proteinExistence type="inferred from homology"/>
<dbReference type="PIRSF" id="PIRSF006630">
    <property type="entry name" value="NADS_GAT"/>
    <property type="match status" value="1"/>
</dbReference>
<dbReference type="HAMAP" id="MF_02090">
    <property type="entry name" value="NadE_glutamine_dep"/>
    <property type="match status" value="1"/>
</dbReference>
<feature type="binding site" evidence="7">
    <location>
        <position position="170"/>
    </location>
    <ligand>
        <name>L-glutamine</name>
        <dbReference type="ChEBI" id="CHEBI:58359"/>
    </ligand>
</feature>
<evidence type="ECO:0000259" key="10">
    <source>
        <dbReference type="PROSITE" id="PS50263"/>
    </source>
</evidence>
<protein>
    <recommendedName>
        <fullName evidence="7 8">Glutamine-dependent NAD(+) synthetase</fullName>
        <ecNumber evidence="7 8">6.3.5.1</ecNumber>
    </recommendedName>
    <alternativeName>
        <fullName evidence="7 8">NAD(+) synthase [glutamine-hydrolyzing]</fullName>
    </alternativeName>
</protein>
<dbReference type="GO" id="GO:0004359">
    <property type="term" value="F:glutaminase activity"/>
    <property type="evidence" value="ECO:0007669"/>
    <property type="project" value="InterPro"/>
</dbReference>
<comment type="caution">
    <text evidence="7">Lacks conserved residue(s) required for the propagation of feature annotation.</text>
</comment>
<dbReference type="CDD" id="cd07570">
    <property type="entry name" value="GAT_Gln-NAD-synth"/>
    <property type="match status" value="1"/>
</dbReference>
<feature type="binding site" evidence="7">
    <location>
        <position position="391"/>
    </location>
    <ligand>
        <name>ATP</name>
        <dbReference type="ChEBI" id="CHEBI:30616"/>
    </ligand>
</feature>